<dbReference type="Proteomes" id="UP000323671">
    <property type="component" value="Chromosome"/>
</dbReference>
<dbReference type="KEGG" id="otr:OTERR_03220"/>
<dbReference type="PROSITE" id="PS51257">
    <property type="entry name" value="PROKAR_LIPOPROTEIN"/>
    <property type="match status" value="1"/>
</dbReference>
<dbReference type="Gene3D" id="2.30.30.830">
    <property type="match status" value="1"/>
</dbReference>
<dbReference type="Pfam" id="PF04351">
    <property type="entry name" value="PilP"/>
    <property type="match status" value="1"/>
</dbReference>
<gene>
    <name evidence="2" type="primary">pilP</name>
    <name evidence="2" type="ORF">OTERR_03220</name>
</gene>
<evidence type="ECO:0000313" key="2">
    <source>
        <dbReference type="EMBL" id="QEL63798.1"/>
    </source>
</evidence>
<feature type="signal peptide" evidence="1">
    <location>
        <begin position="1"/>
        <end position="22"/>
    </location>
</feature>
<dbReference type="AlphaFoldDB" id="A0A5C1E689"/>
<name>A0A5C1E689_9RHOO</name>
<sequence length="185" mass="20424">MSEAMIRFGAAPLLLAALLAVAGCANDHEDLKAWMVENSQNLKGRIPPLPAVKPYEPAQYDPASLPDPFRVAKLEPEGRKGGGPSKFAPDFEAREARNNELERYPLESLRLIGYLKIGKTPYGVVQADQKIKQVKIGDYIGQDFGIVTDIKESELAVRELVQDSAGDWVERTNTLMLQESTEGKK</sequence>
<dbReference type="PIRSF" id="PIRSF016481">
    <property type="entry name" value="Pilus_assembly_PilP"/>
    <property type="match status" value="1"/>
</dbReference>
<dbReference type="RefSeq" id="WP_149424649.1">
    <property type="nucleotide sequence ID" value="NZ_CP022579.1"/>
</dbReference>
<evidence type="ECO:0000256" key="1">
    <source>
        <dbReference type="SAM" id="SignalP"/>
    </source>
</evidence>
<dbReference type="InterPro" id="IPR007446">
    <property type="entry name" value="PilP"/>
</dbReference>
<reference evidence="2 3" key="1">
    <citation type="submission" date="2017-07" db="EMBL/GenBank/DDBJ databases">
        <title>Complete genome sequence of Oryzomicrobium terrae TPP412.</title>
        <authorList>
            <person name="Chiu L.-W."/>
            <person name="Lo K.-J."/>
            <person name="Tsai Y.-M."/>
            <person name="Lin S.-S."/>
            <person name="Kuo C.-H."/>
            <person name="Liu C.-T."/>
        </authorList>
    </citation>
    <scope>NUCLEOTIDE SEQUENCE [LARGE SCALE GENOMIC DNA]</scope>
    <source>
        <strain evidence="2 3">TPP412</strain>
    </source>
</reference>
<evidence type="ECO:0000313" key="3">
    <source>
        <dbReference type="Proteomes" id="UP000323671"/>
    </source>
</evidence>
<keyword evidence="1" id="KW-0732">Signal</keyword>
<accession>A0A5C1E689</accession>
<organism evidence="2 3">
    <name type="scientific">Oryzomicrobium terrae</name>
    <dbReference type="NCBI Taxonomy" id="1735038"/>
    <lineage>
        <taxon>Bacteria</taxon>
        <taxon>Pseudomonadati</taxon>
        <taxon>Pseudomonadota</taxon>
        <taxon>Betaproteobacteria</taxon>
        <taxon>Rhodocyclales</taxon>
        <taxon>Rhodocyclaceae</taxon>
        <taxon>Oryzomicrobium</taxon>
    </lineage>
</organism>
<proteinExistence type="predicted"/>
<keyword evidence="3" id="KW-1185">Reference proteome</keyword>
<protein>
    <submittedName>
        <fullName evidence="2">Type IV pilus assembly protein PilP</fullName>
    </submittedName>
</protein>
<feature type="chain" id="PRO_5023035643" evidence="1">
    <location>
        <begin position="23"/>
        <end position="185"/>
    </location>
</feature>
<dbReference type="EMBL" id="CP022579">
    <property type="protein sequence ID" value="QEL63798.1"/>
    <property type="molecule type" value="Genomic_DNA"/>
</dbReference>